<gene>
    <name evidence="2" type="ORF">YK48G_13100</name>
</gene>
<dbReference type="Gene3D" id="3.20.20.140">
    <property type="entry name" value="Metal-dependent hydrolases"/>
    <property type="match status" value="1"/>
</dbReference>
<dbReference type="EMBL" id="BNJR01000012">
    <property type="protein sequence ID" value="GHP13885.1"/>
    <property type="molecule type" value="Genomic_DNA"/>
</dbReference>
<comment type="caution">
    <text evidence="2">The sequence shown here is derived from an EMBL/GenBank/DDBJ whole genome shotgun (WGS) entry which is preliminary data.</text>
</comment>
<dbReference type="SUPFAM" id="SSF51338">
    <property type="entry name" value="Composite domain of metallo-dependent hydrolases"/>
    <property type="match status" value="1"/>
</dbReference>
<dbReference type="InterPro" id="IPR011059">
    <property type="entry name" value="Metal-dep_hydrolase_composite"/>
</dbReference>
<accession>A0ABQ3VYA3</accession>
<organism evidence="2 3">
    <name type="scientific">Lentilactobacillus fungorum</name>
    <dbReference type="NCBI Taxonomy" id="2201250"/>
    <lineage>
        <taxon>Bacteria</taxon>
        <taxon>Bacillati</taxon>
        <taxon>Bacillota</taxon>
        <taxon>Bacilli</taxon>
        <taxon>Lactobacillales</taxon>
        <taxon>Lactobacillaceae</taxon>
        <taxon>Lentilactobacillus</taxon>
    </lineage>
</organism>
<dbReference type="PANTHER" id="PTHR43135:SF3">
    <property type="entry name" value="ALPHA-D-RIBOSE 1-METHYLPHOSPHONATE 5-TRIPHOSPHATE DIPHOSPHATASE"/>
    <property type="match status" value="1"/>
</dbReference>
<dbReference type="RefSeq" id="WP_203629907.1">
    <property type="nucleotide sequence ID" value="NZ_BNJR01000012.1"/>
</dbReference>
<dbReference type="InterPro" id="IPR051781">
    <property type="entry name" value="Metallo-dep_Hydrolase"/>
</dbReference>
<dbReference type="CDD" id="cd01299">
    <property type="entry name" value="Met_dep_hydrolase_A"/>
    <property type="match status" value="1"/>
</dbReference>
<protein>
    <submittedName>
        <fullName evidence="2">Amidohydrolase</fullName>
    </submittedName>
</protein>
<name>A0ABQ3VYA3_9LACO</name>
<reference evidence="2 3" key="1">
    <citation type="journal article" date="2021" name="Int. J. Syst. Evol. Microbiol.">
        <title>Lentilactobacillus fungorum sp. nov., isolated from spent mushroom substrates.</title>
        <authorList>
            <person name="Tohno M."/>
            <person name="Tanizawa Y."/>
            <person name="Kojima Y."/>
            <person name="Sakamoto M."/>
            <person name="Ohkuma M."/>
            <person name="Kobayashi H."/>
        </authorList>
    </citation>
    <scope>NUCLEOTIDE SEQUENCE [LARGE SCALE GENOMIC DNA]</scope>
    <source>
        <strain evidence="2 3">YK48G</strain>
    </source>
</reference>
<dbReference type="Gene3D" id="2.30.40.10">
    <property type="entry name" value="Urease, subunit C, domain 1"/>
    <property type="match status" value="1"/>
</dbReference>
<feature type="domain" description="Amidohydrolase-related" evidence="1">
    <location>
        <begin position="53"/>
        <end position="382"/>
    </location>
</feature>
<dbReference type="Pfam" id="PF01979">
    <property type="entry name" value="Amidohydro_1"/>
    <property type="match status" value="1"/>
</dbReference>
<dbReference type="PANTHER" id="PTHR43135">
    <property type="entry name" value="ALPHA-D-RIBOSE 1-METHYLPHOSPHONATE 5-TRIPHOSPHATE DIPHOSPHATASE"/>
    <property type="match status" value="1"/>
</dbReference>
<evidence type="ECO:0000313" key="2">
    <source>
        <dbReference type="EMBL" id="GHP13885.1"/>
    </source>
</evidence>
<sequence>MTKTLFHNFSLFDGRRPENDQNAWFVVENGKLVDRGTGNTPKAEEEVNLKGKFVMPGFFNVHSHLTSRPDTFDGGFNMSETEASYLAVTHLRQMLKSGVTYVRECGDSYDVDIKLKRLMKVGMLKHVPELKPSGKVMSMTGGHGDGPHMAYLTDSPDEMRKAVRTALKNGAEVIKMMATGGVMTPGDFMADPQLSVAEMRTGVEEAHHKGIRASAHAEGNPGIQNALDAGMDSLEHGFYVNESECQQCLKQGTFITPTLIAEMNIPKYGKGKLPEWEIKKCEDALDDTYVNFKRAFKMGVRFTLGTDAGTPFNGFDKTPEEFEYLTKIGMTPAEAYQCSTLNSPELCDVAATHGTLEVGKFADFLVLDEDPLQDVKAVQQENKQVYLHGVREF</sequence>
<dbReference type="Proteomes" id="UP000604765">
    <property type="component" value="Unassembled WGS sequence"/>
</dbReference>
<dbReference type="InterPro" id="IPR057744">
    <property type="entry name" value="OTAase-like"/>
</dbReference>
<keyword evidence="3" id="KW-1185">Reference proteome</keyword>
<evidence type="ECO:0000259" key="1">
    <source>
        <dbReference type="Pfam" id="PF01979"/>
    </source>
</evidence>
<dbReference type="InterPro" id="IPR032466">
    <property type="entry name" value="Metal_Hydrolase"/>
</dbReference>
<dbReference type="SUPFAM" id="SSF51556">
    <property type="entry name" value="Metallo-dependent hydrolases"/>
    <property type="match status" value="1"/>
</dbReference>
<dbReference type="InterPro" id="IPR006680">
    <property type="entry name" value="Amidohydro-rel"/>
</dbReference>
<proteinExistence type="predicted"/>
<evidence type="ECO:0000313" key="3">
    <source>
        <dbReference type="Proteomes" id="UP000604765"/>
    </source>
</evidence>